<dbReference type="Proteomes" id="UP000324800">
    <property type="component" value="Unassembled WGS sequence"/>
</dbReference>
<protein>
    <submittedName>
        <fullName evidence="2">Uncharacterized protein</fullName>
    </submittedName>
</protein>
<reference evidence="2 3" key="1">
    <citation type="submission" date="2019-03" db="EMBL/GenBank/DDBJ databases">
        <title>Single cell metagenomics reveals metabolic interactions within the superorganism composed of flagellate Streblomastix strix and complex community of Bacteroidetes bacteria on its surface.</title>
        <authorList>
            <person name="Treitli S.C."/>
            <person name="Kolisko M."/>
            <person name="Husnik F."/>
            <person name="Keeling P."/>
            <person name="Hampl V."/>
        </authorList>
    </citation>
    <scope>NUCLEOTIDE SEQUENCE [LARGE SCALE GENOMIC DNA]</scope>
    <source>
        <strain evidence="2">ST1C</strain>
    </source>
</reference>
<feature type="transmembrane region" description="Helical" evidence="1">
    <location>
        <begin position="902"/>
        <end position="927"/>
    </location>
</feature>
<name>A0A5J4UNB1_9EUKA</name>
<organism evidence="2 3">
    <name type="scientific">Streblomastix strix</name>
    <dbReference type="NCBI Taxonomy" id="222440"/>
    <lineage>
        <taxon>Eukaryota</taxon>
        <taxon>Metamonada</taxon>
        <taxon>Preaxostyla</taxon>
        <taxon>Oxymonadida</taxon>
        <taxon>Streblomastigidae</taxon>
        <taxon>Streblomastix</taxon>
    </lineage>
</organism>
<dbReference type="SUPFAM" id="SSF51126">
    <property type="entry name" value="Pectin lyase-like"/>
    <property type="match status" value="1"/>
</dbReference>
<gene>
    <name evidence="2" type="ORF">EZS28_032556</name>
</gene>
<dbReference type="EMBL" id="SNRW01014051">
    <property type="protein sequence ID" value="KAA6371917.1"/>
    <property type="molecule type" value="Genomic_DNA"/>
</dbReference>
<evidence type="ECO:0000313" key="2">
    <source>
        <dbReference type="EMBL" id="KAA6371917.1"/>
    </source>
</evidence>
<dbReference type="AlphaFoldDB" id="A0A5J4UNB1"/>
<accession>A0A5J4UNB1</accession>
<keyword evidence="1" id="KW-1133">Transmembrane helix</keyword>
<comment type="caution">
    <text evidence="2">The sequence shown here is derived from an EMBL/GenBank/DDBJ whole genome shotgun (WGS) entry which is preliminary data.</text>
</comment>
<keyword evidence="1" id="KW-0472">Membrane</keyword>
<dbReference type="InterPro" id="IPR011050">
    <property type="entry name" value="Pectin_lyase_fold/virulence"/>
</dbReference>
<feature type="non-terminal residue" evidence="2">
    <location>
        <position position="1"/>
    </location>
</feature>
<evidence type="ECO:0000256" key="1">
    <source>
        <dbReference type="SAM" id="Phobius"/>
    </source>
</evidence>
<sequence length="943" mass="101477">SDELKIIRGIFTGTINTESLIATTSKTVTIGDEIVYPEFTQFGTLILSDQTLNIISGTFTSDALQAMIQTTDSSVTIGTTTSPTSTALSFTSQQILNIKGSDELKIIRGIFTGTINTESLIATTSKLITIGDSSGYPEFTQFGTLTLQGPTLNIISGTFTSSPKSDTLIKASSNSVITVGSTTSSQIISFDAPQVIDINNGILDIIRGSFTQTSNQLSLITTLNTHVSIGQGGVPSFTAVKSLNISGSSLKLINGNFIGINSQSNEITTDEVNVLIGDGVNLQFNDITILKSKGGILTTTNADKLKILINGDFLQTESINQYSDAQIRIETSTFNTLSGTAKQPFIRNTNGQIEIASSAFGNEDYITLLQSPIIILEQSTSKIVIAYSTFTRFEKDTSWNGILYGVLSITLGTNTGLVLSITNNQFIDNFADKTGSVQTELKYNANCNFSSNTFFGNTNNQIDQSGTDTFILWTDNEDGIYNKTKSLFYGSTSPSLNSVAFQANSESIQYIDLTGPQRIYAYISQQKDEDGSGWNIDHPTSLIGRILFKIRAVKPPITIQLIDSNHNEGLVINNSISHSDINIEGRVNGKTQWSKGKEIDPIITIDSRITFNLVLRNIAFAGSRIFRQESNQSIRIEQCTFLIPNSLSNAIIDPVPFIDIQRGNLLIISSSFGNYGTNTDLGSPAVSIKAGCKQLIIANTNFTRLPSGAVALEVGQGSQASIEDCYFTNCGDQSYIAGAVNVVGVTGDEQGSVSITHSRFTSCYGQQAGGIIFGDNVVPSSVKNNLFSQNAVTNNNGSKDVYFLSKEMIDQAGDLEIVAEGYSYSKTDEYVGEVKISGLNTNFAPYLDCKTQGREDCGEAPCGSKQEESVEYCLSIEPSDPTEPSEGEGGDETKKKKMSAGAIVGIVIGVVAVISVVITLIAVVVYFKRKSGVVEKQNESEMK</sequence>
<keyword evidence="1" id="KW-0812">Transmembrane</keyword>
<evidence type="ECO:0000313" key="3">
    <source>
        <dbReference type="Proteomes" id="UP000324800"/>
    </source>
</evidence>
<proteinExistence type="predicted"/>